<reference evidence="2" key="1">
    <citation type="submission" date="2018-03" db="EMBL/GenBank/DDBJ databases">
        <authorList>
            <person name="Rodrigo-Torres L."/>
            <person name="Arahal R. D."/>
            <person name="Lucena T."/>
        </authorList>
    </citation>
    <scope>NUCLEOTIDE SEQUENCE [LARGE SCALE GENOMIC DNA]</scope>
    <source>
        <strain evidence="2">CECT 7615</strain>
    </source>
</reference>
<accession>A0A2R8C9M8</accession>
<evidence type="ECO:0000313" key="2">
    <source>
        <dbReference type="Proteomes" id="UP000244898"/>
    </source>
</evidence>
<proteinExistence type="predicted"/>
<organism evidence="1 2">
    <name type="scientific">Falsiruegeria mediterranea M17</name>
    <dbReference type="NCBI Taxonomy" id="1200281"/>
    <lineage>
        <taxon>Bacteria</taxon>
        <taxon>Pseudomonadati</taxon>
        <taxon>Pseudomonadota</taxon>
        <taxon>Alphaproteobacteria</taxon>
        <taxon>Rhodobacterales</taxon>
        <taxon>Roseobacteraceae</taxon>
        <taxon>Falsiruegeria</taxon>
    </lineage>
</organism>
<dbReference type="Gene3D" id="1.25.40.20">
    <property type="entry name" value="Ankyrin repeat-containing domain"/>
    <property type="match status" value="1"/>
</dbReference>
<dbReference type="SUPFAM" id="SSF48403">
    <property type="entry name" value="Ankyrin repeat"/>
    <property type="match status" value="1"/>
</dbReference>
<evidence type="ECO:0000313" key="1">
    <source>
        <dbReference type="EMBL" id="SPJ29141.1"/>
    </source>
</evidence>
<dbReference type="AlphaFoldDB" id="A0A2R8C9M8"/>
<dbReference type="EMBL" id="ONZG01000006">
    <property type="protein sequence ID" value="SPJ29141.1"/>
    <property type="molecule type" value="Genomic_DNA"/>
</dbReference>
<name>A0A2R8C9M8_9RHOB</name>
<sequence>MPLGAHLQTEDLPREYKTLIRSILHLPGRLDHVKRLVALGLDPEEPDREGLTTLHVAGWEGLPEMMGYLLSLEPGLNHLNGYGGNIITTILHGAKHCLARSERDHAGCLQRVLNLGLPLGRHVLEFTQNEAVMRVMLAWVDAHPDRLLDRNS</sequence>
<protein>
    <submittedName>
        <fullName evidence="1">Uncharacterized protein</fullName>
    </submittedName>
</protein>
<dbReference type="Proteomes" id="UP000244898">
    <property type="component" value="Unassembled WGS sequence"/>
</dbReference>
<keyword evidence="2" id="KW-1185">Reference proteome</keyword>
<gene>
    <name evidence="1" type="ORF">TRM7615_02653</name>
</gene>
<dbReference type="InterPro" id="IPR036770">
    <property type="entry name" value="Ankyrin_rpt-contain_sf"/>
</dbReference>